<dbReference type="GeneID" id="17037541"/>
<evidence type="ECO:0000313" key="2">
    <source>
        <dbReference type="Proteomes" id="UP000007264"/>
    </source>
</evidence>
<proteinExistence type="predicted"/>
<evidence type="ECO:0000313" key="1">
    <source>
        <dbReference type="EMBL" id="EIE19569.1"/>
    </source>
</evidence>
<reference evidence="1 2" key="1">
    <citation type="journal article" date="2012" name="Genome Biol.">
        <title>The genome of the polar eukaryotic microalga coccomyxa subellipsoidea reveals traits of cold adaptation.</title>
        <authorList>
            <person name="Blanc G."/>
            <person name="Agarkova I."/>
            <person name="Grimwood J."/>
            <person name="Kuo A."/>
            <person name="Brueggeman A."/>
            <person name="Dunigan D."/>
            <person name="Gurnon J."/>
            <person name="Ladunga I."/>
            <person name="Lindquist E."/>
            <person name="Lucas S."/>
            <person name="Pangilinan J."/>
            <person name="Proschold T."/>
            <person name="Salamov A."/>
            <person name="Schmutz J."/>
            <person name="Weeks D."/>
            <person name="Yamada T."/>
            <person name="Claverie J.M."/>
            <person name="Grigoriev I."/>
            <person name="Van Etten J."/>
            <person name="Lomsadze A."/>
            <person name="Borodovsky M."/>
        </authorList>
    </citation>
    <scope>NUCLEOTIDE SEQUENCE [LARGE SCALE GENOMIC DNA]</scope>
    <source>
        <strain evidence="1 2">C-169</strain>
    </source>
</reference>
<dbReference type="EMBL" id="AGSI01000018">
    <property type="protein sequence ID" value="EIE19569.1"/>
    <property type="molecule type" value="Genomic_DNA"/>
</dbReference>
<organism evidence="1 2">
    <name type="scientific">Coccomyxa subellipsoidea (strain C-169)</name>
    <name type="common">Green microalga</name>
    <dbReference type="NCBI Taxonomy" id="574566"/>
    <lineage>
        <taxon>Eukaryota</taxon>
        <taxon>Viridiplantae</taxon>
        <taxon>Chlorophyta</taxon>
        <taxon>core chlorophytes</taxon>
        <taxon>Trebouxiophyceae</taxon>
        <taxon>Trebouxiophyceae incertae sedis</taxon>
        <taxon>Coccomyxaceae</taxon>
        <taxon>Coccomyxa</taxon>
        <taxon>Coccomyxa subellipsoidea</taxon>
    </lineage>
</organism>
<name>I0YMF0_COCSC</name>
<protein>
    <submittedName>
        <fullName evidence="1">Uncharacterized protein</fullName>
    </submittedName>
</protein>
<comment type="caution">
    <text evidence="1">The sequence shown here is derived from an EMBL/GenBank/DDBJ whole genome shotgun (WGS) entry which is preliminary data.</text>
</comment>
<keyword evidence="2" id="KW-1185">Reference proteome</keyword>
<dbReference type="AlphaFoldDB" id="I0YMF0"/>
<gene>
    <name evidence="1" type="ORF">COCSUDRAFT_58317</name>
</gene>
<dbReference type="KEGG" id="csl:COCSUDRAFT_58317"/>
<dbReference type="RefSeq" id="XP_005644113.1">
    <property type="nucleotide sequence ID" value="XM_005644056.1"/>
</dbReference>
<dbReference type="Proteomes" id="UP000007264">
    <property type="component" value="Unassembled WGS sequence"/>
</dbReference>
<sequence length="82" mass="8624">MQKLETLDVTQGTQVSLATGFQIADAPGVFFVPSGALLLAPNVTVRGPLTFEADGSSIEFPFKRGGRIVWTNGDASNTALRA</sequence>
<accession>I0YMF0</accession>